<reference evidence="3" key="1">
    <citation type="journal article" date="2021" name="Nat. Commun.">
        <title>Genetic determinants of endophytism in the Arabidopsis root mycobiome.</title>
        <authorList>
            <person name="Mesny F."/>
            <person name="Miyauchi S."/>
            <person name="Thiergart T."/>
            <person name="Pickel B."/>
            <person name="Atanasova L."/>
            <person name="Karlsson M."/>
            <person name="Huettel B."/>
            <person name="Barry K.W."/>
            <person name="Haridas S."/>
            <person name="Chen C."/>
            <person name="Bauer D."/>
            <person name="Andreopoulos W."/>
            <person name="Pangilinan J."/>
            <person name="LaButti K."/>
            <person name="Riley R."/>
            <person name="Lipzen A."/>
            <person name="Clum A."/>
            <person name="Drula E."/>
            <person name="Henrissat B."/>
            <person name="Kohler A."/>
            <person name="Grigoriev I.V."/>
            <person name="Martin F.M."/>
            <person name="Hacquard S."/>
        </authorList>
    </citation>
    <scope>NUCLEOTIDE SEQUENCE</scope>
    <source>
        <strain evidence="3">MPI-CAGE-AT-0147</strain>
    </source>
</reference>
<dbReference type="GO" id="GO:0016616">
    <property type="term" value="F:oxidoreductase activity, acting on the CH-OH group of donors, NAD or NADP as acceptor"/>
    <property type="evidence" value="ECO:0007669"/>
    <property type="project" value="UniProtKB-ARBA"/>
</dbReference>
<dbReference type="SUPFAM" id="SSF51735">
    <property type="entry name" value="NAD(P)-binding Rossmann-fold domains"/>
    <property type="match status" value="1"/>
</dbReference>
<dbReference type="OrthoDB" id="417891at2759"/>
<comment type="caution">
    <text evidence="3">The sequence shown here is derived from an EMBL/GenBank/DDBJ whole genome shotgun (WGS) entry which is preliminary data.</text>
</comment>
<evidence type="ECO:0000313" key="3">
    <source>
        <dbReference type="EMBL" id="KAH7136243.1"/>
    </source>
</evidence>
<dbReference type="PANTHER" id="PTHR43008">
    <property type="entry name" value="BENZIL REDUCTASE"/>
    <property type="match status" value="1"/>
</dbReference>
<evidence type="ECO:0000313" key="4">
    <source>
        <dbReference type="Proteomes" id="UP000738349"/>
    </source>
</evidence>
<dbReference type="AlphaFoldDB" id="A0A9P9EEN3"/>
<comment type="similarity">
    <text evidence="1">Belongs to the short-chain dehydrogenases/reductases (SDR) family.</text>
</comment>
<sequence>SHFSLANKTVAITGDGRGLGIILTQAVAESGGHVACLDILPEPAADRWVELQKTAKAAGVMATYDTCDVTIEMEVESLMERISEEGTTRGAELTGAIACTGIQQKVSTLKCPAADFERILRPNSVGVFITAEHAHFSIIPLHNRRKCRKLMDLPHALDCS</sequence>
<gene>
    <name evidence="3" type="ORF">EDB81DRAFT_656448</name>
</gene>
<feature type="non-terminal residue" evidence="3">
    <location>
        <position position="1"/>
    </location>
</feature>
<dbReference type="Pfam" id="PF00106">
    <property type="entry name" value="adh_short"/>
    <property type="match status" value="1"/>
</dbReference>
<accession>A0A9P9EEN3</accession>
<name>A0A9P9EEN3_9HYPO</name>
<dbReference type="PANTHER" id="PTHR43008:SF9">
    <property type="entry name" value="OXIDOREDUCTASE"/>
    <property type="match status" value="1"/>
</dbReference>
<dbReference type="GO" id="GO:0050664">
    <property type="term" value="F:oxidoreductase activity, acting on NAD(P)H, oxygen as acceptor"/>
    <property type="evidence" value="ECO:0007669"/>
    <property type="project" value="TreeGrafter"/>
</dbReference>
<dbReference type="Gene3D" id="3.40.50.720">
    <property type="entry name" value="NAD(P)-binding Rossmann-like Domain"/>
    <property type="match status" value="1"/>
</dbReference>
<protein>
    <submittedName>
        <fullName evidence="3">Uncharacterized protein</fullName>
    </submittedName>
</protein>
<organism evidence="3 4">
    <name type="scientific">Dactylonectria macrodidyma</name>
    <dbReference type="NCBI Taxonomy" id="307937"/>
    <lineage>
        <taxon>Eukaryota</taxon>
        <taxon>Fungi</taxon>
        <taxon>Dikarya</taxon>
        <taxon>Ascomycota</taxon>
        <taxon>Pezizomycotina</taxon>
        <taxon>Sordariomycetes</taxon>
        <taxon>Hypocreomycetidae</taxon>
        <taxon>Hypocreales</taxon>
        <taxon>Nectriaceae</taxon>
        <taxon>Dactylonectria</taxon>
    </lineage>
</organism>
<dbReference type="Proteomes" id="UP000738349">
    <property type="component" value="Unassembled WGS sequence"/>
</dbReference>
<dbReference type="InterPro" id="IPR002347">
    <property type="entry name" value="SDR_fam"/>
</dbReference>
<evidence type="ECO:0000256" key="1">
    <source>
        <dbReference type="ARBA" id="ARBA00006484"/>
    </source>
</evidence>
<keyword evidence="2" id="KW-0560">Oxidoreductase</keyword>
<dbReference type="EMBL" id="JAGMUV010000013">
    <property type="protein sequence ID" value="KAH7136243.1"/>
    <property type="molecule type" value="Genomic_DNA"/>
</dbReference>
<dbReference type="InterPro" id="IPR036291">
    <property type="entry name" value="NAD(P)-bd_dom_sf"/>
</dbReference>
<proteinExistence type="inferred from homology"/>
<evidence type="ECO:0000256" key="2">
    <source>
        <dbReference type="ARBA" id="ARBA00023002"/>
    </source>
</evidence>
<keyword evidence="4" id="KW-1185">Reference proteome</keyword>